<comment type="caution">
    <text evidence="2">The sequence shown here is derived from an EMBL/GenBank/DDBJ whole genome shotgun (WGS) entry which is preliminary data.</text>
</comment>
<evidence type="ECO:0000313" key="2">
    <source>
        <dbReference type="EMBL" id="MXV16459.1"/>
    </source>
</evidence>
<accession>A0A7K1Y0C6</accession>
<dbReference type="InterPro" id="IPR032181">
    <property type="entry name" value="DUF5013"/>
</dbReference>
<dbReference type="Pfam" id="PF16405">
    <property type="entry name" value="DUF5013"/>
    <property type="match status" value="1"/>
</dbReference>
<keyword evidence="3" id="KW-1185">Reference proteome</keyword>
<gene>
    <name evidence="2" type="ORF">GS398_14190</name>
</gene>
<feature type="domain" description="DUF5013" evidence="1">
    <location>
        <begin position="263"/>
        <end position="408"/>
    </location>
</feature>
<dbReference type="AlphaFoldDB" id="A0A7K1Y0C6"/>
<dbReference type="Proteomes" id="UP000451233">
    <property type="component" value="Unassembled WGS sequence"/>
</dbReference>
<evidence type="ECO:0000259" key="1">
    <source>
        <dbReference type="Pfam" id="PF16405"/>
    </source>
</evidence>
<organism evidence="2 3">
    <name type="scientific">Hufsiella ginkgonis</name>
    <dbReference type="NCBI Taxonomy" id="2695274"/>
    <lineage>
        <taxon>Bacteria</taxon>
        <taxon>Pseudomonadati</taxon>
        <taxon>Bacteroidota</taxon>
        <taxon>Sphingobacteriia</taxon>
        <taxon>Sphingobacteriales</taxon>
        <taxon>Sphingobacteriaceae</taxon>
        <taxon>Hufsiella</taxon>
    </lineage>
</organism>
<name>A0A7K1Y0C6_9SPHI</name>
<dbReference type="RefSeq" id="WP_160907453.1">
    <property type="nucleotide sequence ID" value="NZ_WVHS01000003.1"/>
</dbReference>
<sequence length="435" mass="46873">MKLIANNKVLVFLLVILMAGITSCTKMDDFKKYVKDGEISYTGRVDSLKILPGRNRVLVKGLFISDPKVTTCKIYWNSRKDSLVVPVVRTTKTDTLKQLIPNLQEGTYNFEVITYDKLKNASIVVRATANVYGDRYAASLINKPTADVELADNGTTTINWGGLDKTGGAQFTRLTYTLTSNATGTVKVLPAAEQTLLPNYKYGSTFRYRTAYLPDTASIDTFYTDFREVSAKTNVTATYIKNASIPMAPTSDAGVSVTTAGTAVRWRKLADWTSNAAANNWGVAPTNAGYGTWVERGTPLAGTMSMEAGKNTTTGLTITNGKIYQTATLPAGSYTMETVVGNMAVASPGACYFVAVIGTDLPNIGSASLTTPKSTLTATGDAAYLSFTTIATQTINFTLTSQQTVTFGFVATLIGTSTTNQYLKINSVKMKYLKP</sequence>
<protein>
    <submittedName>
        <fullName evidence="2">DUF5013 domain-containing protein</fullName>
    </submittedName>
</protein>
<dbReference type="EMBL" id="WVHS01000003">
    <property type="protein sequence ID" value="MXV16459.1"/>
    <property type="molecule type" value="Genomic_DNA"/>
</dbReference>
<dbReference type="Pfam" id="PF16389">
    <property type="entry name" value="DUF4998"/>
    <property type="match status" value="1"/>
</dbReference>
<dbReference type="PROSITE" id="PS51257">
    <property type="entry name" value="PROKAR_LIPOPROTEIN"/>
    <property type="match status" value="1"/>
</dbReference>
<reference evidence="2 3" key="1">
    <citation type="submission" date="2019-11" db="EMBL/GenBank/DDBJ databases">
        <title>Pedobacter sp. HMF7056 Genome sequencing and assembly.</title>
        <authorList>
            <person name="Kang H."/>
            <person name="Kim H."/>
            <person name="Joh K."/>
        </authorList>
    </citation>
    <scope>NUCLEOTIDE SEQUENCE [LARGE SCALE GENOMIC DNA]</scope>
    <source>
        <strain evidence="2 3">HMF7056</strain>
    </source>
</reference>
<evidence type="ECO:0000313" key="3">
    <source>
        <dbReference type="Proteomes" id="UP000451233"/>
    </source>
</evidence>
<proteinExistence type="predicted"/>